<dbReference type="AlphaFoldDB" id="A0A5S4ZQA9"/>
<evidence type="ECO:0000313" key="1">
    <source>
        <dbReference type="EMBL" id="TYO93312.1"/>
    </source>
</evidence>
<accession>A0A5S4ZQA9</accession>
<organism evidence="1 2">
    <name type="scientific">Desulfallas thermosapovorans DSM 6562</name>
    <dbReference type="NCBI Taxonomy" id="1121431"/>
    <lineage>
        <taxon>Bacteria</taxon>
        <taxon>Bacillati</taxon>
        <taxon>Bacillota</taxon>
        <taxon>Clostridia</taxon>
        <taxon>Eubacteriales</taxon>
        <taxon>Desulfallaceae</taxon>
        <taxon>Desulfallas</taxon>
    </lineage>
</organism>
<keyword evidence="2" id="KW-1185">Reference proteome</keyword>
<evidence type="ECO:0008006" key="3">
    <source>
        <dbReference type="Google" id="ProtNLM"/>
    </source>
</evidence>
<proteinExistence type="predicted"/>
<dbReference type="InterPro" id="IPR012347">
    <property type="entry name" value="Ferritin-like"/>
</dbReference>
<sequence length="154" mass="17702">MKVTEIIAELNKILTLEHGHLGMYKNFSGYQDKEIRRTFRRFAEIEMEHINKVRNAILNLGGKPSIIIEGGDIIGRLFGVTINLASEKDVVKTFSWVEKKSHQGYAGFVSKLEQHNGTMQQFIAEIAAANMLEARLMHLWLEDKLLKYNSRKLK</sequence>
<protein>
    <recommendedName>
        <fullName evidence="3">Bacterioferritin</fullName>
    </recommendedName>
</protein>
<dbReference type="EMBL" id="VNHM01000020">
    <property type="protein sequence ID" value="TYO93312.1"/>
    <property type="molecule type" value="Genomic_DNA"/>
</dbReference>
<reference evidence="1 2" key="1">
    <citation type="submission" date="2019-07" db="EMBL/GenBank/DDBJ databases">
        <title>Genomic Encyclopedia of Type Strains, Phase I: the one thousand microbial genomes (KMG-I) project.</title>
        <authorList>
            <person name="Kyrpides N."/>
        </authorList>
    </citation>
    <scope>NUCLEOTIDE SEQUENCE [LARGE SCALE GENOMIC DNA]</scope>
    <source>
        <strain evidence="1 2">DSM 6562</strain>
    </source>
</reference>
<dbReference type="RefSeq" id="WP_166512685.1">
    <property type="nucleotide sequence ID" value="NZ_VNHM01000020.1"/>
</dbReference>
<gene>
    <name evidence="1" type="ORF">LX24_02752</name>
</gene>
<dbReference type="InterPro" id="IPR009078">
    <property type="entry name" value="Ferritin-like_SF"/>
</dbReference>
<comment type="caution">
    <text evidence="1">The sequence shown here is derived from an EMBL/GenBank/DDBJ whole genome shotgun (WGS) entry which is preliminary data.</text>
</comment>
<dbReference type="Proteomes" id="UP000323166">
    <property type="component" value="Unassembled WGS sequence"/>
</dbReference>
<name>A0A5S4ZQA9_9FIRM</name>
<dbReference type="SUPFAM" id="SSF47240">
    <property type="entry name" value="Ferritin-like"/>
    <property type="match status" value="1"/>
</dbReference>
<dbReference type="Gene3D" id="1.20.1260.10">
    <property type="match status" value="1"/>
</dbReference>
<evidence type="ECO:0000313" key="2">
    <source>
        <dbReference type="Proteomes" id="UP000323166"/>
    </source>
</evidence>